<reference evidence="3" key="4">
    <citation type="journal article" date="2015" name="G3 (Bethesda)">
        <title>Genome sequences of three phytopathogenic species of the Magnaporthaceae family of fungi.</title>
        <authorList>
            <person name="Okagaki L.H."/>
            <person name="Nunes C.C."/>
            <person name="Sailsbery J."/>
            <person name="Clay B."/>
            <person name="Brown D."/>
            <person name="John T."/>
            <person name="Oh Y."/>
            <person name="Young N."/>
            <person name="Fitzgerald M."/>
            <person name="Haas B.J."/>
            <person name="Zeng Q."/>
            <person name="Young S."/>
            <person name="Adiconis X."/>
            <person name="Fan L."/>
            <person name="Levin J.Z."/>
            <person name="Mitchell T.K."/>
            <person name="Okubara P.A."/>
            <person name="Farman M.L."/>
            <person name="Kohn L.M."/>
            <person name="Birren B."/>
            <person name="Ma L.-J."/>
            <person name="Dean R.A."/>
        </authorList>
    </citation>
    <scope>NUCLEOTIDE SEQUENCE</scope>
    <source>
        <strain evidence="3">R3-111a-1</strain>
    </source>
</reference>
<keyword evidence="4" id="KW-1185">Reference proteome</keyword>
<dbReference type="HOGENOM" id="CLU_010194_9_0_1"/>
<gene>
    <name evidence="3" type="primary">20353687</name>
    <name evidence="2" type="ORF">GGTG_13229</name>
</gene>
<dbReference type="GO" id="GO:0019748">
    <property type="term" value="P:secondary metabolic process"/>
    <property type="evidence" value="ECO:0007669"/>
    <property type="project" value="TreeGrafter"/>
</dbReference>
<evidence type="ECO:0000313" key="2">
    <source>
        <dbReference type="EMBL" id="EJT69613.1"/>
    </source>
</evidence>
<dbReference type="Gene3D" id="3.40.50.720">
    <property type="entry name" value="NAD(P)-binding Rossmann-like Domain"/>
    <property type="match status" value="1"/>
</dbReference>
<organism evidence="2">
    <name type="scientific">Gaeumannomyces tritici (strain R3-111a-1)</name>
    <name type="common">Wheat and barley take-all root rot fungus</name>
    <name type="synonym">Gaeumannomyces graminis var. tritici</name>
    <dbReference type="NCBI Taxonomy" id="644352"/>
    <lineage>
        <taxon>Eukaryota</taxon>
        <taxon>Fungi</taxon>
        <taxon>Dikarya</taxon>
        <taxon>Ascomycota</taxon>
        <taxon>Pezizomycotina</taxon>
        <taxon>Sordariomycetes</taxon>
        <taxon>Sordariomycetidae</taxon>
        <taxon>Magnaporthales</taxon>
        <taxon>Magnaporthaceae</taxon>
        <taxon>Gaeumannomyces</taxon>
    </lineage>
</organism>
<sequence>MEPSIAVLITGANGGVGFASSRVIASSSGRYHVFVTARTLEKAQGAVEKLKATGQLRGTVSALQLDQTDPASVARAAGAVEERFGRLDVLVNNGAVAYVKDDEGNLAMGAASFENAFKSVFEINVVGPFTVSRVFRPLLDKSADPRSVYISSIAGSIAKTPDMAAAYASFGQSGIPYAVSKAALNMVGVVEKVVHAESKIKMFAMCPGYVVSNLRGTGEDARTGWGDAGNPDVSGRTLLSIIEGARDEDEGKGILHKDGVYPW</sequence>
<comment type="similarity">
    <text evidence="1">Belongs to the short-chain dehydrogenases/reductases (SDR) family.</text>
</comment>
<accession>J3PIA1</accession>
<dbReference type="SUPFAM" id="SSF51735">
    <property type="entry name" value="NAD(P)-binding Rossmann-fold domains"/>
    <property type="match status" value="1"/>
</dbReference>
<dbReference type="PANTHER" id="PTHR43544">
    <property type="entry name" value="SHORT-CHAIN DEHYDROGENASE/REDUCTASE"/>
    <property type="match status" value="1"/>
</dbReference>
<dbReference type="AlphaFoldDB" id="J3PIA1"/>
<dbReference type="PANTHER" id="PTHR43544:SF32">
    <property type="entry name" value="CHAIN DEHYDROGENASE, PUTATIVE (AFU_ORTHOLOGUE AFUA_5G01530)-RELATED"/>
    <property type="match status" value="1"/>
</dbReference>
<reference evidence="2" key="3">
    <citation type="submission" date="2010-09" db="EMBL/GenBank/DDBJ databases">
        <title>Annotation of Gaeumannomyces graminis var. tritici R3-111a-1.</title>
        <authorList>
            <consortium name="The Broad Institute Genome Sequencing Platform"/>
            <person name="Ma L.-J."/>
            <person name="Dead R."/>
            <person name="Young S.K."/>
            <person name="Zeng Q."/>
            <person name="Gargeya S."/>
            <person name="Fitzgerald M."/>
            <person name="Haas B."/>
            <person name="Abouelleil A."/>
            <person name="Alvarado L."/>
            <person name="Arachchi H.M."/>
            <person name="Berlin A."/>
            <person name="Brown A."/>
            <person name="Chapman S.B."/>
            <person name="Chen Z."/>
            <person name="Dunbar C."/>
            <person name="Freedman E."/>
            <person name="Gearin G."/>
            <person name="Gellesch M."/>
            <person name="Goldberg J."/>
            <person name="Griggs A."/>
            <person name="Gujja S."/>
            <person name="Heiman D."/>
            <person name="Howarth C."/>
            <person name="Larson L."/>
            <person name="Lui A."/>
            <person name="MacDonald P.J.P."/>
            <person name="Mehta T."/>
            <person name="Montmayeur A."/>
            <person name="Murphy C."/>
            <person name="Neiman D."/>
            <person name="Pearson M."/>
            <person name="Priest M."/>
            <person name="Roberts A."/>
            <person name="Saif S."/>
            <person name="Shea T."/>
            <person name="Shenoy N."/>
            <person name="Sisk P."/>
            <person name="Stolte C."/>
            <person name="Sykes S."/>
            <person name="Yandava C."/>
            <person name="Wortman J."/>
            <person name="Nusbaum C."/>
            <person name="Birren B."/>
        </authorList>
    </citation>
    <scope>NUCLEOTIDE SEQUENCE</scope>
    <source>
        <strain evidence="2">R3-111a-1</strain>
    </source>
</reference>
<dbReference type="InterPro" id="IPR036291">
    <property type="entry name" value="NAD(P)-bd_dom_sf"/>
</dbReference>
<dbReference type="EMBL" id="GL385404">
    <property type="protein sequence ID" value="EJT69613.1"/>
    <property type="molecule type" value="Genomic_DNA"/>
</dbReference>
<evidence type="ECO:0000256" key="1">
    <source>
        <dbReference type="ARBA" id="ARBA00006484"/>
    </source>
</evidence>
<name>J3PIA1_GAET3</name>
<dbReference type="GeneID" id="20353687"/>
<protein>
    <recommendedName>
        <fullName evidence="5">Short chain dehydrogenase</fullName>
    </recommendedName>
</protein>
<dbReference type="InterPro" id="IPR051468">
    <property type="entry name" value="Fungal_SecMetab_SDRs"/>
</dbReference>
<reference evidence="4" key="1">
    <citation type="submission" date="2010-07" db="EMBL/GenBank/DDBJ databases">
        <title>The genome sequence of Gaeumannomyces graminis var. tritici strain R3-111a-1.</title>
        <authorList>
            <consortium name="The Broad Institute Genome Sequencing Platform"/>
            <person name="Ma L.-J."/>
            <person name="Dead R."/>
            <person name="Young S."/>
            <person name="Zeng Q."/>
            <person name="Koehrsen M."/>
            <person name="Alvarado L."/>
            <person name="Berlin A."/>
            <person name="Chapman S.B."/>
            <person name="Chen Z."/>
            <person name="Freedman E."/>
            <person name="Gellesch M."/>
            <person name="Goldberg J."/>
            <person name="Griggs A."/>
            <person name="Gujja S."/>
            <person name="Heilman E.R."/>
            <person name="Heiman D."/>
            <person name="Hepburn T."/>
            <person name="Howarth C."/>
            <person name="Jen D."/>
            <person name="Larson L."/>
            <person name="Mehta T."/>
            <person name="Neiman D."/>
            <person name="Pearson M."/>
            <person name="Roberts A."/>
            <person name="Saif S."/>
            <person name="Shea T."/>
            <person name="Shenoy N."/>
            <person name="Sisk P."/>
            <person name="Stolte C."/>
            <person name="Sykes S."/>
            <person name="Walk T."/>
            <person name="White J."/>
            <person name="Yandava C."/>
            <person name="Haas B."/>
            <person name="Nusbaum C."/>
            <person name="Birren B."/>
        </authorList>
    </citation>
    <scope>NUCLEOTIDE SEQUENCE [LARGE SCALE GENOMIC DNA]</scope>
    <source>
        <strain evidence="4">R3-111a-1</strain>
    </source>
</reference>
<evidence type="ECO:0008006" key="5">
    <source>
        <dbReference type="Google" id="ProtNLM"/>
    </source>
</evidence>
<dbReference type="GO" id="GO:0016491">
    <property type="term" value="F:oxidoreductase activity"/>
    <property type="evidence" value="ECO:0007669"/>
    <property type="project" value="TreeGrafter"/>
</dbReference>
<reference evidence="3" key="5">
    <citation type="submission" date="2018-04" db="UniProtKB">
        <authorList>
            <consortium name="EnsemblFungi"/>
        </authorList>
    </citation>
    <scope>IDENTIFICATION</scope>
    <source>
        <strain evidence="3">R3-111a-1</strain>
    </source>
</reference>
<reference evidence="2" key="2">
    <citation type="submission" date="2010-07" db="EMBL/GenBank/DDBJ databases">
        <authorList>
            <consortium name="The Broad Institute Genome Sequencing Platform"/>
            <consortium name="Broad Institute Genome Sequencing Center for Infectious Disease"/>
            <person name="Ma L.-J."/>
            <person name="Dead R."/>
            <person name="Young S."/>
            <person name="Zeng Q."/>
            <person name="Koehrsen M."/>
            <person name="Alvarado L."/>
            <person name="Berlin A."/>
            <person name="Chapman S.B."/>
            <person name="Chen Z."/>
            <person name="Freedman E."/>
            <person name="Gellesch M."/>
            <person name="Goldberg J."/>
            <person name="Griggs A."/>
            <person name="Gujja S."/>
            <person name="Heilman E.R."/>
            <person name="Heiman D."/>
            <person name="Hepburn T."/>
            <person name="Howarth C."/>
            <person name="Jen D."/>
            <person name="Larson L."/>
            <person name="Mehta T."/>
            <person name="Neiman D."/>
            <person name="Pearson M."/>
            <person name="Roberts A."/>
            <person name="Saif S."/>
            <person name="Shea T."/>
            <person name="Shenoy N."/>
            <person name="Sisk P."/>
            <person name="Stolte C."/>
            <person name="Sykes S."/>
            <person name="Walk T."/>
            <person name="White J."/>
            <person name="Yandava C."/>
            <person name="Haas B."/>
            <person name="Nusbaum C."/>
            <person name="Birren B."/>
        </authorList>
    </citation>
    <scope>NUCLEOTIDE SEQUENCE</scope>
    <source>
        <strain evidence="2">R3-111a-1</strain>
    </source>
</reference>
<dbReference type="EnsemblFungi" id="EJT69613">
    <property type="protein sequence ID" value="EJT69613"/>
    <property type="gene ID" value="GGTG_13229"/>
</dbReference>
<dbReference type="Pfam" id="PF00106">
    <property type="entry name" value="adh_short"/>
    <property type="match status" value="1"/>
</dbReference>
<dbReference type="PRINTS" id="PR00081">
    <property type="entry name" value="GDHRDH"/>
</dbReference>
<dbReference type="VEuPathDB" id="FungiDB:GGTG_13229"/>
<dbReference type="GO" id="GO:0005737">
    <property type="term" value="C:cytoplasm"/>
    <property type="evidence" value="ECO:0007669"/>
    <property type="project" value="TreeGrafter"/>
</dbReference>
<dbReference type="OrthoDB" id="1933717at2759"/>
<evidence type="ECO:0000313" key="3">
    <source>
        <dbReference type="EnsemblFungi" id="EJT69613"/>
    </source>
</evidence>
<dbReference type="STRING" id="644352.J3PIA1"/>
<dbReference type="eggNOG" id="KOG1208">
    <property type="taxonomic scope" value="Eukaryota"/>
</dbReference>
<dbReference type="RefSeq" id="XP_009229398.1">
    <property type="nucleotide sequence ID" value="XM_009231134.1"/>
</dbReference>
<dbReference type="Proteomes" id="UP000006039">
    <property type="component" value="Unassembled WGS sequence"/>
</dbReference>
<evidence type="ECO:0000313" key="4">
    <source>
        <dbReference type="Proteomes" id="UP000006039"/>
    </source>
</evidence>
<dbReference type="InterPro" id="IPR002347">
    <property type="entry name" value="SDR_fam"/>
</dbReference>
<proteinExistence type="inferred from homology"/>